<dbReference type="Proteomes" id="UP000079169">
    <property type="component" value="Unplaced"/>
</dbReference>
<dbReference type="RefSeq" id="XP_026678410.1">
    <property type="nucleotide sequence ID" value="XM_026822609.1"/>
</dbReference>
<feature type="compositionally biased region" description="Low complexity" evidence="1">
    <location>
        <begin position="189"/>
        <end position="226"/>
    </location>
</feature>
<protein>
    <submittedName>
        <fullName evidence="3">Uncharacterized protein</fullName>
    </submittedName>
</protein>
<feature type="compositionally biased region" description="Acidic residues" evidence="1">
    <location>
        <begin position="40"/>
        <end position="74"/>
    </location>
</feature>
<evidence type="ECO:0000313" key="2">
    <source>
        <dbReference type="Proteomes" id="UP000079169"/>
    </source>
</evidence>
<evidence type="ECO:0000256" key="1">
    <source>
        <dbReference type="SAM" id="MobiDB-lite"/>
    </source>
</evidence>
<dbReference type="AlphaFoldDB" id="A0A3Q0IVK7"/>
<feature type="region of interest" description="Disordered" evidence="1">
    <location>
        <begin position="33"/>
        <end position="74"/>
    </location>
</feature>
<accession>A0A3Q0IVK7</accession>
<name>A0A3Q0IVK7_DIACI</name>
<sequence length="415" mass="46013">MITKVFCILNICSGTKTLPVASIASPVTFELPITDTPDFNSDDEDGNDSDEELDEEMDPDDIGDPEDLLLDDEDDSDNEELVDKELMDNQRDRVDKENLRDLVDKDEVGHELTGNIGENDNWSINRRSGNNVFESGDNRLCSSNNRNMVDSRNENIDSDNSNTRNGIESGNDRGNINSKNWIGTNRLDSGSNNRIGGSNNNVIDSGIGNNNNQFSNTNNNSGNGISAFIDGRSNSGISARRKPEANSTDQYQLLMYADHFQEFNALIPNTKENRPDPYTTSKHLDPTWLSIEPDKSERTWLSIDPPDNKSDRILRSLDLGNYVSGSDITSSPRLSSPSVGKENQPDPYTTSKHLDTTWLSIDPDESERTWLSIDPDNKSDRILRSLDLGNYVSGPDTTSSPRLSSPSVGKVSLNK</sequence>
<proteinExistence type="predicted"/>
<feature type="compositionally biased region" description="Polar residues" evidence="1">
    <location>
        <begin position="325"/>
        <end position="338"/>
    </location>
</feature>
<feature type="compositionally biased region" description="Polar residues" evidence="1">
    <location>
        <begin position="395"/>
        <end position="415"/>
    </location>
</feature>
<gene>
    <name evidence="3" type="primary">LOC103507841</name>
</gene>
<keyword evidence="2" id="KW-1185">Reference proteome</keyword>
<feature type="region of interest" description="Disordered" evidence="1">
    <location>
        <begin position="135"/>
        <end position="227"/>
    </location>
</feature>
<dbReference type="KEGG" id="dci:103507841"/>
<feature type="region of interest" description="Disordered" evidence="1">
    <location>
        <begin position="388"/>
        <end position="415"/>
    </location>
</feature>
<reference evidence="3" key="1">
    <citation type="submission" date="2025-08" db="UniProtKB">
        <authorList>
            <consortium name="RefSeq"/>
        </authorList>
    </citation>
    <scope>IDENTIFICATION</scope>
</reference>
<feature type="compositionally biased region" description="Polar residues" evidence="1">
    <location>
        <begin position="158"/>
        <end position="188"/>
    </location>
</feature>
<dbReference type="GeneID" id="103507841"/>
<feature type="region of interest" description="Disordered" evidence="1">
    <location>
        <begin position="325"/>
        <end position="355"/>
    </location>
</feature>
<organism evidence="2 3">
    <name type="scientific">Diaphorina citri</name>
    <name type="common">Asian citrus psyllid</name>
    <dbReference type="NCBI Taxonomy" id="121845"/>
    <lineage>
        <taxon>Eukaryota</taxon>
        <taxon>Metazoa</taxon>
        <taxon>Ecdysozoa</taxon>
        <taxon>Arthropoda</taxon>
        <taxon>Hexapoda</taxon>
        <taxon>Insecta</taxon>
        <taxon>Pterygota</taxon>
        <taxon>Neoptera</taxon>
        <taxon>Paraneoptera</taxon>
        <taxon>Hemiptera</taxon>
        <taxon>Sternorrhyncha</taxon>
        <taxon>Psylloidea</taxon>
        <taxon>Psyllidae</taxon>
        <taxon>Diaphorininae</taxon>
        <taxon>Diaphorina</taxon>
    </lineage>
</organism>
<evidence type="ECO:0000313" key="3">
    <source>
        <dbReference type="RefSeq" id="XP_026678410.1"/>
    </source>
</evidence>
<dbReference type="PaxDb" id="121845-A0A3Q0IVK7"/>
<dbReference type="STRING" id="121845.A0A3Q0IVK7"/>